<keyword evidence="2" id="KW-1185">Reference proteome</keyword>
<protein>
    <recommendedName>
        <fullName evidence="3">Intracellular proteinase inhibitor BsuPI domain-containing protein</fullName>
    </recommendedName>
</protein>
<proteinExistence type="predicted"/>
<sequence length="162" mass="17875">MKKSMVAIVIFILLGCQTLKPDPSIASGSGGTASSSMTKSKQVDFSAVLSLPQKTKVNEDFTIKAVLKNQTGQKLRIQSTREMFVYLIKDRNGKQINSYTIQEVGITRDISGKSVISESHQYKIKKPGTYEISAIAKFTAIENGKSKDFIIKTEPKKIEITP</sequence>
<organism evidence="1 2">
    <name type="scientific">Paenibacillus azoreducens</name>
    <dbReference type="NCBI Taxonomy" id="116718"/>
    <lineage>
        <taxon>Bacteria</taxon>
        <taxon>Bacillati</taxon>
        <taxon>Bacillota</taxon>
        <taxon>Bacilli</taxon>
        <taxon>Bacillales</taxon>
        <taxon>Paenibacillaceae</taxon>
        <taxon>Paenibacillus</taxon>
    </lineage>
</organism>
<dbReference type="PROSITE" id="PS51257">
    <property type="entry name" value="PROKAR_LIPOPROTEIN"/>
    <property type="match status" value="1"/>
</dbReference>
<evidence type="ECO:0000313" key="1">
    <source>
        <dbReference type="EMBL" id="GIO50038.1"/>
    </source>
</evidence>
<comment type="caution">
    <text evidence="1">The sequence shown here is derived from an EMBL/GenBank/DDBJ whole genome shotgun (WGS) entry which is preliminary data.</text>
</comment>
<evidence type="ECO:0008006" key="3">
    <source>
        <dbReference type="Google" id="ProtNLM"/>
    </source>
</evidence>
<dbReference type="RefSeq" id="WP_212980360.1">
    <property type="nucleotide sequence ID" value="NZ_AP025343.1"/>
</dbReference>
<evidence type="ECO:0000313" key="2">
    <source>
        <dbReference type="Proteomes" id="UP000682811"/>
    </source>
</evidence>
<accession>A0A920CV39</accession>
<reference evidence="1 2" key="1">
    <citation type="submission" date="2021-03" db="EMBL/GenBank/DDBJ databases">
        <title>Antimicrobial resistance genes in bacteria isolated from Japanese honey, and their potential for conferring macrolide and lincosamide resistance in the American foulbrood pathogen Paenibacillus larvae.</title>
        <authorList>
            <person name="Okamoto M."/>
            <person name="Kumagai M."/>
            <person name="Kanamori H."/>
            <person name="Takamatsu D."/>
        </authorList>
    </citation>
    <scope>NUCLEOTIDE SEQUENCE [LARGE SCALE GENOMIC DNA]</scope>
    <source>
        <strain evidence="1 2">J34TS1</strain>
    </source>
</reference>
<dbReference type="EMBL" id="BORT01000027">
    <property type="protein sequence ID" value="GIO50038.1"/>
    <property type="molecule type" value="Genomic_DNA"/>
</dbReference>
<gene>
    <name evidence="1" type="ORF">J34TS1_48030</name>
</gene>
<name>A0A920CV39_9BACL</name>
<dbReference type="AlphaFoldDB" id="A0A920CV39"/>
<dbReference type="Proteomes" id="UP000682811">
    <property type="component" value="Unassembled WGS sequence"/>
</dbReference>